<protein>
    <submittedName>
        <fullName evidence="1">Uncharacterized protein</fullName>
    </submittedName>
</protein>
<organism evidence="1 2">
    <name type="scientific">Elysia crispata</name>
    <name type="common">lettuce slug</name>
    <dbReference type="NCBI Taxonomy" id="231223"/>
    <lineage>
        <taxon>Eukaryota</taxon>
        <taxon>Metazoa</taxon>
        <taxon>Spiralia</taxon>
        <taxon>Lophotrochozoa</taxon>
        <taxon>Mollusca</taxon>
        <taxon>Gastropoda</taxon>
        <taxon>Heterobranchia</taxon>
        <taxon>Euthyneura</taxon>
        <taxon>Panpulmonata</taxon>
        <taxon>Sacoglossa</taxon>
        <taxon>Placobranchoidea</taxon>
        <taxon>Plakobranchidae</taxon>
        <taxon>Elysia</taxon>
    </lineage>
</organism>
<name>A0AAE1CXU8_9GAST</name>
<evidence type="ECO:0000313" key="2">
    <source>
        <dbReference type="Proteomes" id="UP001283361"/>
    </source>
</evidence>
<reference evidence="1" key="1">
    <citation type="journal article" date="2023" name="G3 (Bethesda)">
        <title>A reference genome for the long-term kleptoplast-retaining sea slug Elysia crispata morphotype clarki.</title>
        <authorList>
            <person name="Eastman K.E."/>
            <person name="Pendleton A.L."/>
            <person name="Shaikh M.A."/>
            <person name="Suttiyut T."/>
            <person name="Ogas R."/>
            <person name="Tomko P."/>
            <person name="Gavelis G."/>
            <person name="Widhalm J.R."/>
            <person name="Wisecaver J.H."/>
        </authorList>
    </citation>
    <scope>NUCLEOTIDE SEQUENCE</scope>
    <source>
        <strain evidence="1">ECLA1</strain>
    </source>
</reference>
<gene>
    <name evidence="1" type="ORF">RRG08_043478</name>
</gene>
<evidence type="ECO:0000313" key="1">
    <source>
        <dbReference type="EMBL" id="KAK3743746.1"/>
    </source>
</evidence>
<accession>A0AAE1CXU8</accession>
<comment type="caution">
    <text evidence="1">The sequence shown here is derived from an EMBL/GenBank/DDBJ whole genome shotgun (WGS) entry which is preliminary data.</text>
</comment>
<dbReference type="Proteomes" id="UP001283361">
    <property type="component" value="Unassembled WGS sequence"/>
</dbReference>
<dbReference type="AlphaFoldDB" id="A0AAE1CXU8"/>
<dbReference type="EMBL" id="JAWDGP010006298">
    <property type="protein sequence ID" value="KAK3743746.1"/>
    <property type="molecule type" value="Genomic_DNA"/>
</dbReference>
<keyword evidence="2" id="KW-1185">Reference proteome</keyword>
<proteinExistence type="predicted"/>
<sequence length="126" mass="14429">MRSGTHPEQLLWMEITHWLPRPCSMHWSCLEDSPQKTLPEPPHQSLTTPAFLSFRDPGVWENKQHSIFYSELSPRNECSISGVQAWDKSEYRVTLVWDDSGSSNLAEVRSHSDKSFIPASLFSQAV</sequence>